<comment type="function">
    <text evidence="10">Phosphorylation of dTMP to form dTDP in both de novo and salvage pathways of dTTP synthesis.</text>
</comment>
<dbReference type="Pfam" id="PF02223">
    <property type="entry name" value="Thymidylate_kin"/>
    <property type="match status" value="1"/>
</dbReference>
<feature type="transmembrane region" description="Helical" evidence="12">
    <location>
        <begin position="197"/>
        <end position="214"/>
    </location>
</feature>
<comment type="catalytic activity">
    <reaction evidence="9 10">
        <text>dTMP + ATP = dTDP + ADP</text>
        <dbReference type="Rhea" id="RHEA:13517"/>
        <dbReference type="ChEBI" id="CHEBI:30616"/>
        <dbReference type="ChEBI" id="CHEBI:58369"/>
        <dbReference type="ChEBI" id="CHEBI:63528"/>
        <dbReference type="ChEBI" id="CHEBI:456216"/>
        <dbReference type="EC" id="2.7.4.9"/>
    </reaction>
</comment>
<evidence type="ECO:0000256" key="10">
    <source>
        <dbReference type="HAMAP-Rule" id="MF_00165"/>
    </source>
</evidence>
<feature type="transmembrane region" description="Helical" evidence="12">
    <location>
        <begin position="116"/>
        <end position="138"/>
    </location>
</feature>
<dbReference type="HAMAP" id="MF_00165">
    <property type="entry name" value="Thymidylate_kinase"/>
    <property type="match status" value="1"/>
</dbReference>
<dbReference type="NCBIfam" id="TIGR00041">
    <property type="entry name" value="DTMP_kinase"/>
    <property type="match status" value="1"/>
</dbReference>
<evidence type="ECO:0000256" key="6">
    <source>
        <dbReference type="ARBA" id="ARBA00022741"/>
    </source>
</evidence>
<reference evidence="14 15" key="1">
    <citation type="submission" date="2024-06" db="EMBL/GenBank/DDBJ databases">
        <authorList>
            <person name="Lee S.D."/>
        </authorList>
    </citation>
    <scope>NUCLEOTIDE SEQUENCE [LARGE SCALE GENOMIC DNA]</scope>
    <source>
        <strain evidence="14 15">N1-10</strain>
    </source>
</reference>
<feature type="compositionally biased region" description="Basic and acidic residues" evidence="11">
    <location>
        <begin position="1013"/>
        <end position="1026"/>
    </location>
</feature>
<evidence type="ECO:0000256" key="3">
    <source>
        <dbReference type="ARBA" id="ARBA00017144"/>
    </source>
</evidence>
<dbReference type="InterPro" id="IPR036259">
    <property type="entry name" value="MFS_trans_sf"/>
</dbReference>
<keyword evidence="7 10" id="KW-0418">Kinase</keyword>
<evidence type="ECO:0000256" key="8">
    <source>
        <dbReference type="ARBA" id="ARBA00022840"/>
    </source>
</evidence>
<dbReference type="PROSITE" id="PS01331">
    <property type="entry name" value="THYMIDYLATE_KINASE"/>
    <property type="match status" value="1"/>
</dbReference>
<feature type="compositionally biased region" description="Low complexity" evidence="11">
    <location>
        <begin position="1132"/>
        <end position="1141"/>
    </location>
</feature>
<keyword evidence="5 10" id="KW-0545">Nucleotide biosynthesis</keyword>
<evidence type="ECO:0000313" key="14">
    <source>
        <dbReference type="EMBL" id="MFC1442934.1"/>
    </source>
</evidence>
<evidence type="ECO:0000256" key="9">
    <source>
        <dbReference type="ARBA" id="ARBA00048743"/>
    </source>
</evidence>
<comment type="caution">
    <text evidence="14">The sequence shown here is derived from an EMBL/GenBank/DDBJ whole genome shotgun (WGS) entry which is preliminary data.</text>
</comment>
<keyword evidence="12" id="KW-0812">Transmembrane</keyword>
<dbReference type="EMBL" id="JBEUKS010000014">
    <property type="protein sequence ID" value="MFC1442934.1"/>
    <property type="molecule type" value="Genomic_DNA"/>
</dbReference>
<dbReference type="InterPro" id="IPR018095">
    <property type="entry name" value="Thymidylate_kin_CS"/>
</dbReference>
<feature type="compositionally biased region" description="Basic and acidic residues" evidence="11">
    <location>
        <begin position="959"/>
        <end position="976"/>
    </location>
</feature>
<keyword evidence="4 10" id="KW-0808">Transferase</keyword>
<feature type="transmembrane region" description="Helical" evidence="12">
    <location>
        <begin position="79"/>
        <end position="104"/>
    </location>
</feature>
<keyword evidence="12" id="KW-1133">Transmembrane helix</keyword>
<feature type="compositionally biased region" description="Basic and acidic residues" evidence="11">
    <location>
        <begin position="765"/>
        <end position="871"/>
    </location>
</feature>
<dbReference type="EC" id="2.7.4.9" evidence="2 10"/>
<feature type="compositionally biased region" description="Basic and acidic residues" evidence="11">
    <location>
        <begin position="1072"/>
        <end position="1083"/>
    </location>
</feature>
<evidence type="ECO:0000256" key="7">
    <source>
        <dbReference type="ARBA" id="ARBA00022777"/>
    </source>
</evidence>
<evidence type="ECO:0000256" key="4">
    <source>
        <dbReference type="ARBA" id="ARBA00022679"/>
    </source>
</evidence>
<feature type="compositionally biased region" description="Low complexity" evidence="11">
    <location>
        <begin position="997"/>
        <end position="1012"/>
    </location>
</feature>
<keyword evidence="12" id="KW-0472">Membrane</keyword>
<feature type="domain" description="Thymidylate kinase-like" evidence="13">
    <location>
        <begin position="516"/>
        <end position="703"/>
    </location>
</feature>
<protein>
    <recommendedName>
        <fullName evidence="3 10">Thymidylate kinase</fullName>
        <ecNumber evidence="2 10">2.7.4.9</ecNumber>
    </recommendedName>
    <alternativeName>
        <fullName evidence="10">dTMP kinase</fullName>
    </alternativeName>
</protein>
<evidence type="ECO:0000256" key="5">
    <source>
        <dbReference type="ARBA" id="ARBA00022727"/>
    </source>
</evidence>
<gene>
    <name evidence="10 14" type="primary">tmk</name>
    <name evidence="14" type="ORF">ABUW04_32270</name>
</gene>
<accession>A0ABV6XY93</accession>
<keyword evidence="8 10" id="KW-0067">ATP-binding</keyword>
<evidence type="ECO:0000259" key="13">
    <source>
        <dbReference type="Pfam" id="PF02223"/>
    </source>
</evidence>
<dbReference type="SUPFAM" id="SSF103473">
    <property type="entry name" value="MFS general substrate transporter"/>
    <property type="match status" value="1"/>
</dbReference>
<dbReference type="InterPro" id="IPR018094">
    <property type="entry name" value="Thymidylate_kinase"/>
</dbReference>
<evidence type="ECO:0000256" key="2">
    <source>
        <dbReference type="ARBA" id="ARBA00012980"/>
    </source>
</evidence>
<evidence type="ECO:0000256" key="1">
    <source>
        <dbReference type="ARBA" id="ARBA00009776"/>
    </source>
</evidence>
<dbReference type="InterPro" id="IPR027417">
    <property type="entry name" value="P-loop_NTPase"/>
</dbReference>
<feature type="compositionally biased region" description="Low complexity" evidence="11">
    <location>
        <begin position="915"/>
        <end position="942"/>
    </location>
</feature>
<feature type="transmembrane region" description="Helical" evidence="12">
    <location>
        <begin position="425"/>
        <end position="444"/>
    </location>
</feature>
<evidence type="ECO:0000313" key="15">
    <source>
        <dbReference type="Proteomes" id="UP001592581"/>
    </source>
</evidence>
<feature type="transmembrane region" description="Helical" evidence="12">
    <location>
        <begin position="226"/>
        <end position="250"/>
    </location>
</feature>
<dbReference type="PANTHER" id="PTHR10344">
    <property type="entry name" value="THYMIDYLATE KINASE"/>
    <property type="match status" value="1"/>
</dbReference>
<proteinExistence type="inferred from homology"/>
<sequence length="1172" mass="122772">MTSAEQPIEPVATAPLTVVPGGSLPERAGALLRVRSYQKLWRTQLLGAVGDRLALLVLVVLVVQVAVTGSSSAQIYRHALLGIAAVLAARLLASLVVGVLLLGPVHRLLDKADRRWSLFGTDVLAAVLIGVAPFWTVWVHSTAAIWLVVSAFVLGAAERIGAIAREAVAARLLPSSAPGVPVADQAPVLRHIDRRTGYAALPLAAAALAGFSLIENGLASGGDWLAHHVGTVSAFGAAGFLVAAAVLLYLEELPGVPAGSSAPRSPLAALRAPADVQSGGAASAQGPRGRTGSSVMFSFAVAGAVAAMASVVGIALPHAYDLSAGPVGFGLLVLAAGAMPALGAHLAASVLPVLGRRRLLPLALGTAALALLLAGLVPDFVLALVLVGVAGLAAGIAVRTGRVLLDLETEEARQPLVAEHLRSMVRVAAAAGLLAAPLLAAAFGRQTAGSVDFDHGGAGLALAVVGLLLLVFAVVLFLRTDDRRASASLSRDVWDGLRGGPVTVPHRAGTGYFIALEGGDGSGKSTQAQALAEWIRSKGHEVVVTREPGGSAIGQRLRAMLLDVGNTGISHRAEALLYAADRAEHVDTVIRPALERGAVVITDRYLDSSVAYQGAGRDLAATEVARISRWATDGLVPDLTVLLDLDPAVARERFTEALDRLESEPEDFHARVRAGFLALAAADPVRYLVVNAAQPPASVSTAIRHRLDRELPLSGQERAARAEQERLAREAEERRLAEEARLKAEAEKAEREKQALLERLRLEEEEKEKARQAEEDRKAAEAARLAAEEARKQAEAEAARRAAEDAERREAEARERRRVEAEAARLAELERQREVRRAEERRRAEDALRRAEEARLAAAAEAREAETREIPLAEAAGAGSDAKPAATAGSGDATTRMPVVKGTTPGTAADEEAASRTAAPAAAQPVAAKPAAAQPTGAEPAATKPAAVEPEEPTQVISEEERAEAVRRAEAIDAERAAAAAAEAAPPKPSTPPATPPTASASSTTASTSAADETTKLPRITDDPRPRRGRAAVKPAAPQDPASPDEPTAVLPQPEDPDRTRQLPRSWRAARPRSDESVQDKVPEWLFRPQDGGSPQPPVSPVERTRQLPVVDPDAPAPTHGRYDWAEDTPLDDLPSLTDELLGSRDEWSQWDGREAEGRPGGPEDGPGKGKG</sequence>
<feature type="transmembrane region" description="Helical" evidence="12">
    <location>
        <begin position="45"/>
        <end position="67"/>
    </location>
</feature>
<dbReference type="Gene3D" id="1.20.1250.20">
    <property type="entry name" value="MFS general substrate transporter like domains"/>
    <property type="match status" value="1"/>
</dbReference>
<dbReference type="InterPro" id="IPR039430">
    <property type="entry name" value="Thymidylate_kin-like_dom"/>
</dbReference>
<feature type="transmembrane region" description="Helical" evidence="12">
    <location>
        <begin position="456"/>
        <end position="478"/>
    </location>
</feature>
<feature type="transmembrane region" description="Helical" evidence="12">
    <location>
        <begin position="359"/>
        <end position="377"/>
    </location>
</feature>
<dbReference type="GO" id="GO:0004798">
    <property type="term" value="F:dTMP kinase activity"/>
    <property type="evidence" value="ECO:0007669"/>
    <property type="project" value="UniProtKB-EC"/>
</dbReference>
<evidence type="ECO:0000256" key="12">
    <source>
        <dbReference type="SAM" id="Phobius"/>
    </source>
</evidence>
<feature type="compositionally biased region" description="Pro residues" evidence="11">
    <location>
        <begin position="986"/>
        <end position="996"/>
    </location>
</feature>
<feature type="transmembrane region" description="Helical" evidence="12">
    <location>
        <begin position="144"/>
        <end position="164"/>
    </location>
</feature>
<dbReference type="SUPFAM" id="SSF52540">
    <property type="entry name" value="P-loop containing nucleoside triphosphate hydrolases"/>
    <property type="match status" value="1"/>
</dbReference>
<dbReference type="RefSeq" id="WP_380568030.1">
    <property type="nucleotide sequence ID" value="NZ_JBEUKS010000014.1"/>
</dbReference>
<name>A0ABV6XY93_9ACTN</name>
<feature type="compositionally biased region" description="Basic and acidic residues" evidence="11">
    <location>
        <begin position="1142"/>
        <end position="1158"/>
    </location>
</feature>
<keyword evidence="6 10" id="KW-0547">Nucleotide-binding</keyword>
<keyword evidence="15" id="KW-1185">Reference proteome</keyword>
<dbReference type="Gene3D" id="3.40.50.300">
    <property type="entry name" value="P-loop containing nucleotide triphosphate hydrolases"/>
    <property type="match status" value="1"/>
</dbReference>
<dbReference type="PANTHER" id="PTHR10344:SF4">
    <property type="entry name" value="UMP-CMP KINASE 2, MITOCHONDRIAL"/>
    <property type="match status" value="1"/>
</dbReference>
<evidence type="ECO:0000256" key="11">
    <source>
        <dbReference type="SAM" id="MobiDB-lite"/>
    </source>
</evidence>
<organism evidence="14 15">
    <name type="scientific">Streptacidiphilus jeojiensis</name>
    <dbReference type="NCBI Taxonomy" id="3229225"/>
    <lineage>
        <taxon>Bacteria</taxon>
        <taxon>Bacillati</taxon>
        <taxon>Actinomycetota</taxon>
        <taxon>Actinomycetes</taxon>
        <taxon>Kitasatosporales</taxon>
        <taxon>Streptomycetaceae</taxon>
        <taxon>Streptacidiphilus</taxon>
    </lineage>
</organism>
<feature type="compositionally biased region" description="Low complexity" evidence="11">
    <location>
        <begin position="873"/>
        <end position="889"/>
    </location>
</feature>
<feature type="binding site" evidence="10">
    <location>
        <begin position="518"/>
        <end position="525"/>
    </location>
    <ligand>
        <name>ATP</name>
        <dbReference type="ChEBI" id="CHEBI:30616"/>
    </ligand>
</feature>
<feature type="transmembrane region" description="Helical" evidence="12">
    <location>
        <begin position="295"/>
        <end position="316"/>
    </location>
</feature>
<feature type="transmembrane region" description="Helical" evidence="12">
    <location>
        <begin position="328"/>
        <end position="347"/>
    </location>
</feature>
<dbReference type="Proteomes" id="UP001592581">
    <property type="component" value="Unassembled WGS sequence"/>
</dbReference>
<comment type="similarity">
    <text evidence="1 10">Belongs to the thymidylate kinase family.</text>
</comment>
<dbReference type="CDD" id="cd01672">
    <property type="entry name" value="TMPK"/>
    <property type="match status" value="1"/>
</dbReference>
<feature type="region of interest" description="Disordered" evidence="11">
    <location>
        <begin position="765"/>
        <end position="1172"/>
    </location>
</feature>